<evidence type="ECO:0000256" key="1">
    <source>
        <dbReference type="SAM" id="MobiDB-lite"/>
    </source>
</evidence>
<evidence type="ECO:0000313" key="2">
    <source>
        <dbReference type="EMBL" id="KAF4037859.1"/>
    </source>
</evidence>
<dbReference type="EMBL" id="WSZM01000226">
    <property type="protein sequence ID" value="KAF4037859.1"/>
    <property type="molecule type" value="Genomic_DNA"/>
</dbReference>
<proteinExistence type="predicted"/>
<gene>
    <name evidence="2" type="ORF">GN244_ATG09986</name>
</gene>
<reference evidence="2" key="1">
    <citation type="submission" date="2020-04" db="EMBL/GenBank/DDBJ databases">
        <title>Hybrid Assembly of Korean Phytophthora infestans isolates.</title>
        <authorList>
            <person name="Prokchorchik M."/>
            <person name="Lee Y."/>
            <person name="Seo J."/>
            <person name="Cho J.-H."/>
            <person name="Park Y.-E."/>
            <person name="Jang D.-C."/>
            <person name="Im J.-S."/>
            <person name="Choi J.-G."/>
            <person name="Park H.-J."/>
            <person name="Lee G.-B."/>
            <person name="Lee Y.-G."/>
            <person name="Hong S.-Y."/>
            <person name="Cho K."/>
            <person name="Sohn K.H."/>
        </authorList>
    </citation>
    <scope>NUCLEOTIDE SEQUENCE</scope>
    <source>
        <strain evidence="2">KR_1_A1</strain>
    </source>
</reference>
<protein>
    <submittedName>
        <fullName evidence="2">Uncharacterized protein</fullName>
    </submittedName>
</protein>
<name>A0A833T6T0_PHYIN</name>
<sequence length="92" mass="9954">MIRCGDRRTCDGVSKAGLDVAIKLECKRRLDEEATGELDSSSQVIVVLGQALDGANPASEAQRYVRPSRSKVRPPSPKAFALKAKIKTSLKL</sequence>
<dbReference type="Proteomes" id="UP000602510">
    <property type="component" value="Unassembled WGS sequence"/>
</dbReference>
<comment type="caution">
    <text evidence="2">The sequence shown here is derived from an EMBL/GenBank/DDBJ whole genome shotgun (WGS) entry which is preliminary data.</text>
</comment>
<organism evidence="2 3">
    <name type="scientific">Phytophthora infestans</name>
    <name type="common">Potato late blight agent</name>
    <name type="synonym">Botrytis infestans</name>
    <dbReference type="NCBI Taxonomy" id="4787"/>
    <lineage>
        <taxon>Eukaryota</taxon>
        <taxon>Sar</taxon>
        <taxon>Stramenopiles</taxon>
        <taxon>Oomycota</taxon>
        <taxon>Peronosporomycetes</taxon>
        <taxon>Peronosporales</taxon>
        <taxon>Peronosporaceae</taxon>
        <taxon>Phytophthora</taxon>
    </lineage>
</organism>
<dbReference type="AlphaFoldDB" id="A0A833T6T0"/>
<feature type="region of interest" description="Disordered" evidence="1">
    <location>
        <begin position="58"/>
        <end position="77"/>
    </location>
</feature>
<accession>A0A833T6T0</accession>
<evidence type="ECO:0000313" key="3">
    <source>
        <dbReference type="Proteomes" id="UP000602510"/>
    </source>
</evidence>
<keyword evidence="3" id="KW-1185">Reference proteome</keyword>